<dbReference type="RefSeq" id="WP_260728356.1">
    <property type="nucleotide sequence ID" value="NZ_BAAABS010000041.1"/>
</dbReference>
<organism evidence="8 9">
    <name type="scientific">Dactylosporangium roseum</name>
    <dbReference type="NCBI Taxonomy" id="47989"/>
    <lineage>
        <taxon>Bacteria</taxon>
        <taxon>Bacillati</taxon>
        <taxon>Actinomycetota</taxon>
        <taxon>Actinomycetes</taxon>
        <taxon>Micromonosporales</taxon>
        <taxon>Micromonosporaceae</taxon>
        <taxon>Dactylosporangium</taxon>
    </lineage>
</organism>
<dbReference type="PANTHER" id="PTHR42711">
    <property type="entry name" value="ABC TRANSPORTER ATP-BINDING PROTEIN"/>
    <property type="match status" value="1"/>
</dbReference>
<name>A0ABY5ZA32_9ACTN</name>
<dbReference type="GO" id="GO:0005524">
    <property type="term" value="F:ATP binding"/>
    <property type="evidence" value="ECO:0007669"/>
    <property type="project" value="UniProtKB-KW"/>
</dbReference>
<dbReference type="InterPro" id="IPR027417">
    <property type="entry name" value="P-loop_NTPase"/>
</dbReference>
<sequence>MTEAIRADALVKTFGRTRALDGLDLAVQTGEVHGFLGPNGAGKSTTIRVMLGLLRPDGGAARLLGGDPWRDAADLHRRLAYVPGDVTLWPNLSGGEVIDLLGRLRGGLDAKRRAALLERFDLDPSKKGRTYSKGNRQKVALVAALASDVELLILDEPTSGLDPLMEEVFRDCVAEERRNGRTVLLSSHILSEVEALCDRVTIIREGRAVETGTLADMRHLTRTSIQVDLAGPATGLDTLPGVHDLKIHNSTVRFDVDNSALDAVLRQLTTLGVRSLTSQPPTLEELFLRHYDRTQADGKQRTGAAR</sequence>
<comment type="subcellular location">
    <subcellularLocation>
        <location evidence="1">Cell membrane</location>
        <topology evidence="1">Peripheral membrane protein</topology>
    </subcellularLocation>
</comment>
<dbReference type="InterPro" id="IPR003439">
    <property type="entry name" value="ABC_transporter-like_ATP-bd"/>
</dbReference>
<evidence type="ECO:0000256" key="4">
    <source>
        <dbReference type="ARBA" id="ARBA00022741"/>
    </source>
</evidence>
<evidence type="ECO:0000313" key="9">
    <source>
        <dbReference type="Proteomes" id="UP001058271"/>
    </source>
</evidence>
<dbReference type="EMBL" id="CP073721">
    <property type="protein sequence ID" value="UWZ38961.1"/>
    <property type="molecule type" value="Genomic_DNA"/>
</dbReference>
<dbReference type="SUPFAM" id="SSF52540">
    <property type="entry name" value="P-loop containing nucleoside triphosphate hydrolases"/>
    <property type="match status" value="1"/>
</dbReference>
<dbReference type="PROSITE" id="PS50893">
    <property type="entry name" value="ABC_TRANSPORTER_2"/>
    <property type="match status" value="1"/>
</dbReference>
<accession>A0ABY5ZA32</accession>
<dbReference type="SMART" id="SM00382">
    <property type="entry name" value="AAA"/>
    <property type="match status" value="1"/>
</dbReference>
<evidence type="ECO:0000313" key="8">
    <source>
        <dbReference type="EMBL" id="UWZ38961.1"/>
    </source>
</evidence>
<protein>
    <submittedName>
        <fullName evidence="8">ABC transporter ATP-binding protein</fullName>
    </submittedName>
</protein>
<gene>
    <name evidence="8" type="ORF">Drose_12475</name>
</gene>
<dbReference type="PROSITE" id="PS00211">
    <property type="entry name" value="ABC_TRANSPORTER_1"/>
    <property type="match status" value="1"/>
</dbReference>
<dbReference type="InterPro" id="IPR050763">
    <property type="entry name" value="ABC_transporter_ATP-binding"/>
</dbReference>
<keyword evidence="5 8" id="KW-0067">ATP-binding</keyword>
<reference evidence="8" key="1">
    <citation type="submission" date="2021-04" db="EMBL/GenBank/DDBJ databases">
        <title>Biosynthetic gene clusters of Dactylosporangioum roseum.</title>
        <authorList>
            <person name="Hartkoorn R.C."/>
            <person name="Beaudoing E."/>
            <person name="Hot D."/>
            <person name="Moureu S."/>
        </authorList>
    </citation>
    <scope>NUCLEOTIDE SEQUENCE</scope>
    <source>
        <strain evidence="8">NRRL B-16295</strain>
    </source>
</reference>
<dbReference type="PANTHER" id="PTHR42711:SF5">
    <property type="entry name" value="ABC TRANSPORTER ATP-BINDING PROTEIN NATA"/>
    <property type="match status" value="1"/>
</dbReference>
<proteinExistence type="inferred from homology"/>
<dbReference type="InterPro" id="IPR003593">
    <property type="entry name" value="AAA+_ATPase"/>
</dbReference>
<keyword evidence="4" id="KW-0547">Nucleotide-binding</keyword>
<keyword evidence="6" id="KW-0046">Antibiotic resistance</keyword>
<evidence type="ECO:0000256" key="5">
    <source>
        <dbReference type="ARBA" id="ARBA00022840"/>
    </source>
</evidence>
<comment type="similarity">
    <text evidence="2">Belongs to the ABC transporter superfamily.</text>
</comment>
<dbReference type="Proteomes" id="UP001058271">
    <property type="component" value="Chromosome"/>
</dbReference>
<evidence type="ECO:0000256" key="3">
    <source>
        <dbReference type="ARBA" id="ARBA00022448"/>
    </source>
</evidence>
<dbReference type="Gene3D" id="3.40.50.300">
    <property type="entry name" value="P-loop containing nucleotide triphosphate hydrolases"/>
    <property type="match status" value="1"/>
</dbReference>
<dbReference type="InterPro" id="IPR017871">
    <property type="entry name" value="ABC_transporter-like_CS"/>
</dbReference>
<feature type="domain" description="ABC transporter" evidence="7">
    <location>
        <begin position="5"/>
        <end position="230"/>
    </location>
</feature>
<evidence type="ECO:0000256" key="2">
    <source>
        <dbReference type="ARBA" id="ARBA00005417"/>
    </source>
</evidence>
<dbReference type="Pfam" id="PF13732">
    <property type="entry name" value="DrrA1-3_C"/>
    <property type="match status" value="1"/>
</dbReference>
<keyword evidence="3" id="KW-0813">Transport</keyword>
<evidence type="ECO:0000259" key="7">
    <source>
        <dbReference type="PROSITE" id="PS50893"/>
    </source>
</evidence>
<dbReference type="CDD" id="cd03230">
    <property type="entry name" value="ABC_DR_subfamily_A"/>
    <property type="match status" value="1"/>
</dbReference>
<dbReference type="InterPro" id="IPR025302">
    <property type="entry name" value="DrrA1/2-like_C"/>
</dbReference>
<keyword evidence="9" id="KW-1185">Reference proteome</keyword>
<evidence type="ECO:0000256" key="6">
    <source>
        <dbReference type="ARBA" id="ARBA00023251"/>
    </source>
</evidence>
<dbReference type="Pfam" id="PF00005">
    <property type="entry name" value="ABC_tran"/>
    <property type="match status" value="1"/>
</dbReference>
<evidence type="ECO:0000256" key="1">
    <source>
        <dbReference type="ARBA" id="ARBA00004202"/>
    </source>
</evidence>